<evidence type="ECO:0000256" key="4">
    <source>
        <dbReference type="PIRSR" id="PIRSR000615-4"/>
    </source>
</evidence>
<keyword evidence="3" id="KW-0460">Magnesium</keyword>
<feature type="binding site" evidence="2">
    <location>
        <position position="140"/>
    </location>
    <ligand>
        <name>ATP</name>
        <dbReference type="ChEBI" id="CHEBI:30616"/>
    </ligand>
</feature>
<dbReference type="GO" id="GO:0043235">
    <property type="term" value="C:receptor complex"/>
    <property type="evidence" value="ECO:0007669"/>
    <property type="project" value="TreeGrafter"/>
</dbReference>
<dbReference type="Proteomes" id="UP001328107">
    <property type="component" value="Unassembled WGS sequence"/>
</dbReference>
<dbReference type="GO" id="GO:0005886">
    <property type="term" value="C:plasma membrane"/>
    <property type="evidence" value="ECO:0007669"/>
    <property type="project" value="TreeGrafter"/>
</dbReference>
<dbReference type="SUPFAM" id="SSF56112">
    <property type="entry name" value="Protein kinase-like (PK-like)"/>
    <property type="match status" value="1"/>
</dbReference>
<dbReference type="PIRSF" id="PIRSF000615">
    <property type="entry name" value="TyrPK_CSF1-R"/>
    <property type="match status" value="1"/>
</dbReference>
<dbReference type="EMBL" id="BTRK01000005">
    <property type="protein sequence ID" value="GMR52629.1"/>
    <property type="molecule type" value="Genomic_DNA"/>
</dbReference>
<dbReference type="PRINTS" id="PR00109">
    <property type="entry name" value="TYRKINASE"/>
</dbReference>
<protein>
    <recommendedName>
        <fullName evidence="5">Protein kinase domain-containing protein</fullName>
    </recommendedName>
</protein>
<keyword evidence="2" id="KW-0547">Nucleotide-binding</keyword>
<keyword evidence="3" id="KW-0479">Metal-binding</keyword>
<dbReference type="SMART" id="SM00219">
    <property type="entry name" value="TyrKc"/>
    <property type="match status" value="1"/>
</dbReference>
<feature type="non-terminal residue" evidence="6">
    <location>
        <position position="1"/>
    </location>
</feature>
<dbReference type="FunFam" id="1.10.510.10:FF:000994">
    <property type="entry name" value="Hypoxia Inhibited Receptor tyrosine kinase"/>
    <property type="match status" value="1"/>
</dbReference>
<evidence type="ECO:0000313" key="7">
    <source>
        <dbReference type="Proteomes" id="UP001328107"/>
    </source>
</evidence>
<keyword evidence="7" id="KW-1185">Reference proteome</keyword>
<sequence>SENPARSIIQISELKLNNGRVALKMLHESADKLSEIEFLQEIEIMKRIGYHDRLVNMIACITESTPNILITEYCSEGDLLKFMKKRREYMMSLSRDTYYDDIDRSMIINQEQQLQFAVQAAYGMEYLSGRGYIHRDIAARNILVDAKHGCKIGDFGLCRKVQEEHEFYHSRGGRFPIKWMSPEALKRYEMSTASDVWSFGILLFEIITLGGSPYPDWEPAEVLPRLEDGERMRRPDNCPDLVFATMNECWMIEPEKRPDFSELRSHLAKALEETPSEYYLQLDSQKDYYQVPRSRDAPIQQEDIFRKVL</sequence>
<feature type="binding site" evidence="3">
    <location>
        <position position="154"/>
    </location>
    <ligand>
        <name>Mg(2+)</name>
        <dbReference type="ChEBI" id="CHEBI:18420"/>
    </ligand>
</feature>
<dbReference type="PROSITE" id="PS50011">
    <property type="entry name" value="PROTEIN_KINASE_DOM"/>
    <property type="match status" value="1"/>
</dbReference>
<feature type="domain" description="Protein kinase" evidence="5">
    <location>
        <begin position="1"/>
        <end position="269"/>
    </location>
</feature>
<evidence type="ECO:0000256" key="3">
    <source>
        <dbReference type="PIRSR" id="PIRSR000615-3"/>
    </source>
</evidence>
<feature type="binding site" evidence="2">
    <location>
        <position position="24"/>
    </location>
    <ligand>
        <name>ATP</name>
        <dbReference type="ChEBI" id="CHEBI:30616"/>
    </ligand>
</feature>
<dbReference type="GO" id="GO:0004714">
    <property type="term" value="F:transmembrane receptor protein tyrosine kinase activity"/>
    <property type="evidence" value="ECO:0007669"/>
    <property type="project" value="TreeGrafter"/>
</dbReference>
<feature type="binding site" evidence="3">
    <location>
        <position position="141"/>
    </location>
    <ligand>
        <name>Mg(2+)</name>
        <dbReference type="ChEBI" id="CHEBI:18420"/>
    </ligand>
</feature>
<dbReference type="InterPro" id="IPR020635">
    <property type="entry name" value="Tyr_kinase_cat_dom"/>
</dbReference>
<dbReference type="Pfam" id="PF07714">
    <property type="entry name" value="PK_Tyr_Ser-Thr"/>
    <property type="match status" value="1"/>
</dbReference>
<feature type="site" description="Important for interaction with phosphotyrosine-binding proteins" evidence="4">
    <location>
        <position position="279"/>
    </location>
</feature>
<evidence type="ECO:0000259" key="5">
    <source>
        <dbReference type="PROSITE" id="PS50011"/>
    </source>
</evidence>
<dbReference type="CDD" id="cd00192">
    <property type="entry name" value="PTKc"/>
    <property type="match status" value="1"/>
</dbReference>
<dbReference type="GO" id="GO:0046872">
    <property type="term" value="F:metal ion binding"/>
    <property type="evidence" value="ECO:0007669"/>
    <property type="project" value="UniProtKB-KW"/>
</dbReference>
<dbReference type="PANTHER" id="PTHR24416:SF583">
    <property type="entry name" value="RECEPTOR PROTEIN-TYROSINE KINASE"/>
    <property type="match status" value="1"/>
</dbReference>
<dbReference type="InterPro" id="IPR011009">
    <property type="entry name" value="Kinase-like_dom_sf"/>
</dbReference>
<dbReference type="InterPro" id="IPR050122">
    <property type="entry name" value="RTK"/>
</dbReference>
<dbReference type="Gene3D" id="1.10.510.10">
    <property type="entry name" value="Transferase(Phosphotransferase) domain 1"/>
    <property type="match status" value="1"/>
</dbReference>
<dbReference type="InterPro" id="IPR008266">
    <property type="entry name" value="Tyr_kinase_AS"/>
</dbReference>
<dbReference type="GO" id="GO:0005524">
    <property type="term" value="F:ATP binding"/>
    <property type="evidence" value="ECO:0007669"/>
    <property type="project" value="UniProtKB-KW"/>
</dbReference>
<feature type="active site" description="Proton acceptor" evidence="1">
    <location>
        <position position="136"/>
    </location>
</feature>
<dbReference type="GO" id="GO:0007169">
    <property type="term" value="P:cell surface receptor protein tyrosine kinase signaling pathway"/>
    <property type="evidence" value="ECO:0007669"/>
    <property type="project" value="TreeGrafter"/>
</dbReference>
<gene>
    <name evidence="6" type="ORF">PMAYCL1PPCAC_22824</name>
</gene>
<comment type="caution">
    <text evidence="6">The sequence shown here is derived from an EMBL/GenBank/DDBJ whole genome shotgun (WGS) entry which is preliminary data.</text>
</comment>
<organism evidence="6 7">
    <name type="scientific">Pristionchus mayeri</name>
    <dbReference type="NCBI Taxonomy" id="1317129"/>
    <lineage>
        <taxon>Eukaryota</taxon>
        <taxon>Metazoa</taxon>
        <taxon>Ecdysozoa</taxon>
        <taxon>Nematoda</taxon>
        <taxon>Chromadorea</taxon>
        <taxon>Rhabditida</taxon>
        <taxon>Rhabditina</taxon>
        <taxon>Diplogasteromorpha</taxon>
        <taxon>Diplogasteroidea</taxon>
        <taxon>Neodiplogasteridae</taxon>
        <taxon>Pristionchus</taxon>
    </lineage>
</organism>
<dbReference type="InterPro" id="IPR001245">
    <property type="entry name" value="Ser-Thr/Tyr_kinase_cat_dom"/>
</dbReference>
<name>A0AAN5CYV5_9BILA</name>
<dbReference type="PANTHER" id="PTHR24416">
    <property type="entry name" value="TYROSINE-PROTEIN KINASE RECEPTOR"/>
    <property type="match status" value="1"/>
</dbReference>
<dbReference type="AlphaFoldDB" id="A0AAN5CYV5"/>
<dbReference type="Gene3D" id="3.30.200.20">
    <property type="entry name" value="Phosphorylase Kinase, domain 1"/>
    <property type="match status" value="1"/>
</dbReference>
<feature type="binding site" evidence="2">
    <location>
        <begin position="72"/>
        <end position="78"/>
    </location>
    <ligand>
        <name>ATP</name>
        <dbReference type="ChEBI" id="CHEBI:30616"/>
    </ligand>
</feature>
<proteinExistence type="predicted"/>
<evidence type="ECO:0000256" key="2">
    <source>
        <dbReference type="PIRSR" id="PIRSR000615-2"/>
    </source>
</evidence>
<keyword evidence="2" id="KW-0067">ATP-binding</keyword>
<dbReference type="InterPro" id="IPR000719">
    <property type="entry name" value="Prot_kinase_dom"/>
</dbReference>
<reference evidence="7" key="1">
    <citation type="submission" date="2022-10" db="EMBL/GenBank/DDBJ databases">
        <title>Genome assembly of Pristionchus species.</title>
        <authorList>
            <person name="Yoshida K."/>
            <person name="Sommer R.J."/>
        </authorList>
    </citation>
    <scope>NUCLEOTIDE SEQUENCE [LARGE SCALE GENOMIC DNA]</scope>
    <source>
        <strain evidence="7">RS5460</strain>
    </source>
</reference>
<accession>A0AAN5CYV5</accession>
<evidence type="ECO:0000256" key="1">
    <source>
        <dbReference type="PIRSR" id="PIRSR000615-1"/>
    </source>
</evidence>
<dbReference type="PROSITE" id="PS00109">
    <property type="entry name" value="PROTEIN_KINASE_TYR"/>
    <property type="match status" value="1"/>
</dbReference>
<evidence type="ECO:0000313" key="6">
    <source>
        <dbReference type="EMBL" id="GMR52629.1"/>
    </source>
</evidence>